<dbReference type="InterPro" id="IPR041657">
    <property type="entry name" value="HTH_17"/>
</dbReference>
<gene>
    <name evidence="2" type="ORF">AVDCRST_MAG18-2721</name>
</gene>
<name>A0A6J4VG28_9BACT</name>
<dbReference type="NCBIfam" id="TIGR01764">
    <property type="entry name" value="excise"/>
    <property type="match status" value="1"/>
</dbReference>
<accession>A0A6J4VG28</accession>
<feature type="domain" description="Helix-turn-helix" evidence="1">
    <location>
        <begin position="5"/>
        <end position="54"/>
    </location>
</feature>
<protein>
    <recommendedName>
        <fullName evidence="1">Helix-turn-helix domain-containing protein</fullName>
    </recommendedName>
</protein>
<dbReference type="InterPro" id="IPR009061">
    <property type="entry name" value="DNA-bd_dom_put_sf"/>
</dbReference>
<dbReference type="EMBL" id="CADCWN010000209">
    <property type="protein sequence ID" value="CAA9577493.1"/>
    <property type="molecule type" value="Genomic_DNA"/>
</dbReference>
<reference evidence="2" key="1">
    <citation type="submission" date="2020-02" db="EMBL/GenBank/DDBJ databases">
        <authorList>
            <person name="Meier V. D."/>
        </authorList>
    </citation>
    <scope>NUCLEOTIDE SEQUENCE</scope>
    <source>
        <strain evidence="2">AVDCRST_MAG18</strain>
    </source>
</reference>
<sequence length="77" mass="8263">MEPLLLTPKEAAKALGLSQSYVYELLASGTLPSITIGRTRRIPRRALEEFVAACEAAQDGYTPYPAASSTPPQIRAS</sequence>
<evidence type="ECO:0000259" key="1">
    <source>
        <dbReference type="Pfam" id="PF12728"/>
    </source>
</evidence>
<proteinExistence type="predicted"/>
<dbReference type="InterPro" id="IPR010093">
    <property type="entry name" value="SinI_DNA-bd"/>
</dbReference>
<evidence type="ECO:0000313" key="2">
    <source>
        <dbReference type="EMBL" id="CAA9577493.1"/>
    </source>
</evidence>
<dbReference type="AlphaFoldDB" id="A0A6J4VG28"/>
<organism evidence="2">
    <name type="scientific">uncultured Thermomicrobiales bacterium</name>
    <dbReference type="NCBI Taxonomy" id="1645740"/>
    <lineage>
        <taxon>Bacteria</taxon>
        <taxon>Pseudomonadati</taxon>
        <taxon>Thermomicrobiota</taxon>
        <taxon>Thermomicrobia</taxon>
        <taxon>Thermomicrobiales</taxon>
        <taxon>environmental samples</taxon>
    </lineage>
</organism>
<dbReference type="Pfam" id="PF12728">
    <property type="entry name" value="HTH_17"/>
    <property type="match status" value="1"/>
</dbReference>
<dbReference type="SUPFAM" id="SSF46955">
    <property type="entry name" value="Putative DNA-binding domain"/>
    <property type="match status" value="1"/>
</dbReference>
<dbReference type="GO" id="GO:0003677">
    <property type="term" value="F:DNA binding"/>
    <property type="evidence" value="ECO:0007669"/>
    <property type="project" value="InterPro"/>
</dbReference>